<dbReference type="InterPro" id="IPR035965">
    <property type="entry name" value="PAS-like_dom_sf"/>
</dbReference>
<dbReference type="InterPro" id="IPR016032">
    <property type="entry name" value="Sig_transdc_resp-reg_C-effctor"/>
</dbReference>
<dbReference type="InterPro" id="IPR000792">
    <property type="entry name" value="Tscrpt_reg_LuxR_C"/>
</dbReference>
<evidence type="ECO:0000259" key="1">
    <source>
        <dbReference type="SMART" id="SM00421"/>
    </source>
</evidence>
<dbReference type="AlphaFoldDB" id="A0AAW9RD28"/>
<proteinExistence type="predicted"/>
<dbReference type="Proteomes" id="UP001378188">
    <property type="component" value="Unassembled WGS sequence"/>
</dbReference>
<dbReference type="SMART" id="SM00421">
    <property type="entry name" value="HTH_LUXR"/>
    <property type="match status" value="1"/>
</dbReference>
<dbReference type="EMBL" id="JAZHOF010000001">
    <property type="protein sequence ID" value="MEJ8570122.1"/>
    <property type="molecule type" value="Genomic_DNA"/>
</dbReference>
<dbReference type="SUPFAM" id="SSF55785">
    <property type="entry name" value="PYP-like sensor domain (PAS domain)"/>
    <property type="match status" value="1"/>
</dbReference>
<gene>
    <name evidence="2" type="ORF">V3328_01450</name>
</gene>
<dbReference type="RefSeq" id="WP_340327861.1">
    <property type="nucleotide sequence ID" value="NZ_JAZHOF010000001.1"/>
</dbReference>
<protein>
    <submittedName>
        <fullName evidence="2">PAS domain-containing protein</fullName>
    </submittedName>
</protein>
<sequence length="212" mass="23514">MRIPSSRHWAAKIEIGASFGAHVDVDCLPVGVGLLDNEFRFRRFNRAYADYLTANTRYSAGEAIGLSYFGCIDGARAKAEPLMRHVLASGTPYELRREELAIRVGDRTVVTYWDGQISPVIERSGHVSGILLVCTEITELRSEQPRQDCRAPLTFKEEQVAALICEGLTSKEIADRLCLTKAAIDARRNVIRKKLGISGSQANLYGCLKQLN</sequence>
<dbReference type="Pfam" id="PF00196">
    <property type="entry name" value="GerE"/>
    <property type="match status" value="1"/>
</dbReference>
<dbReference type="SUPFAM" id="SSF46894">
    <property type="entry name" value="C-terminal effector domain of the bipartite response regulators"/>
    <property type="match status" value="1"/>
</dbReference>
<name>A0AAW9RD28_9HYPH</name>
<dbReference type="InterPro" id="IPR013656">
    <property type="entry name" value="PAS_4"/>
</dbReference>
<dbReference type="InterPro" id="IPR036388">
    <property type="entry name" value="WH-like_DNA-bd_sf"/>
</dbReference>
<organism evidence="2 3">
    <name type="scientific">Microbaculum marinum</name>
    <dbReference type="NCBI Taxonomy" id="1764581"/>
    <lineage>
        <taxon>Bacteria</taxon>
        <taxon>Pseudomonadati</taxon>
        <taxon>Pseudomonadota</taxon>
        <taxon>Alphaproteobacteria</taxon>
        <taxon>Hyphomicrobiales</taxon>
        <taxon>Tepidamorphaceae</taxon>
        <taxon>Microbaculum</taxon>
    </lineage>
</organism>
<reference evidence="2 3" key="1">
    <citation type="submission" date="2024-02" db="EMBL/GenBank/DDBJ databases">
        <title>Genome analysis and characterization of Microbaculum marinisediminis sp. nov., isolated from marine sediment.</title>
        <authorList>
            <person name="Du Z.-J."/>
            <person name="Ye Y.-Q."/>
            <person name="Zhang Z.-R."/>
            <person name="Yuan S.-M."/>
            <person name="Zhang X.-Y."/>
        </authorList>
    </citation>
    <scope>NUCLEOTIDE SEQUENCE [LARGE SCALE GENOMIC DNA]</scope>
    <source>
        <strain evidence="2 3">SDUM1044001</strain>
    </source>
</reference>
<dbReference type="Pfam" id="PF08448">
    <property type="entry name" value="PAS_4"/>
    <property type="match status" value="1"/>
</dbReference>
<accession>A0AAW9RD28</accession>
<dbReference type="Gene3D" id="3.30.450.20">
    <property type="entry name" value="PAS domain"/>
    <property type="match status" value="1"/>
</dbReference>
<dbReference type="GO" id="GO:0003677">
    <property type="term" value="F:DNA binding"/>
    <property type="evidence" value="ECO:0007669"/>
    <property type="project" value="InterPro"/>
</dbReference>
<dbReference type="Gene3D" id="1.10.10.10">
    <property type="entry name" value="Winged helix-like DNA-binding domain superfamily/Winged helix DNA-binding domain"/>
    <property type="match status" value="1"/>
</dbReference>
<comment type="caution">
    <text evidence="2">The sequence shown here is derived from an EMBL/GenBank/DDBJ whole genome shotgun (WGS) entry which is preliminary data.</text>
</comment>
<feature type="domain" description="HTH luxR-type" evidence="1">
    <location>
        <begin position="150"/>
        <end position="208"/>
    </location>
</feature>
<keyword evidence="3" id="KW-1185">Reference proteome</keyword>
<evidence type="ECO:0000313" key="2">
    <source>
        <dbReference type="EMBL" id="MEJ8570122.1"/>
    </source>
</evidence>
<dbReference type="GO" id="GO:0006355">
    <property type="term" value="P:regulation of DNA-templated transcription"/>
    <property type="evidence" value="ECO:0007669"/>
    <property type="project" value="InterPro"/>
</dbReference>
<evidence type="ECO:0000313" key="3">
    <source>
        <dbReference type="Proteomes" id="UP001378188"/>
    </source>
</evidence>